<comment type="caution">
    <text evidence="2">The sequence shown here is derived from an EMBL/GenBank/DDBJ whole genome shotgun (WGS) entry which is preliminary data.</text>
</comment>
<protein>
    <submittedName>
        <fullName evidence="2">DUF4296 domain-containing protein</fullName>
    </submittedName>
</protein>
<evidence type="ECO:0000313" key="3">
    <source>
        <dbReference type="Proteomes" id="UP001249959"/>
    </source>
</evidence>
<proteinExistence type="predicted"/>
<organism evidence="2 3">
    <name type="scientific">Aquirufa regiilacus</name>
    <dbReference type="NCBI Taxonomy" id="3024868"/>
    <lineage>
        <taxon>Bacteria</taxon>
        <taxon>Pseudomonadati</taxon>
        <taxon>Bacteroidota</taxon>
        <taxon>Cytophagia</taxon>
        <taxon>Cytophagales</taxon>
        <taxon>Flectobacillaceae</taxon>
        <taxon>Aquirufa</taxon>
    </lineage>
</organism>
<gene>
    <name evidence="2" type="ORF">PQG45_06810</name>
</gene>
<evidence type="ECO:0000313" key="2">
    <source>
        <dbReference type="EMBL" id="MDU0808739.1"/>
    </source>
</evidence>
<name>A0ABU3TSA3_9BACT</name>
<keyword evidence="3" id="KW-1185">Reference proteome</keyword>
<dbReference type="Pfam" id="PF14129">
    <property type="entry name" value="DUF4296"/>
    <property type="match status" value="1"/>
</dbReference>
<dbReference type="Proteomes" id="UP001249959">
    <property type="component" value="Unassembled WGS sequence"/>
</dbReference>
<feature type="domain" description="DUF4296" evidence="1">
    <location>
        <begin position="20"/>
        <end position="105"/>
    </location>
</feature>
<dbReference type="InterPro" id="IPR025381">
    <property type="entry name" value="DUF4296"/>
</dbReference>
<evidence type="ECO:0000259" key="1">
    <source>
        <dbReference type="Pfam" id="PF14129"/>
    </source>
</evidence>
<reference evidence="2 3" key="1">
    <citation type="submission" date="2023-09" db="EMBL/GenBank/DDBJ databases">
        <title>Aquirufa genomes.</title>
        <authorList>
            <person name="Pitt A."/>
        </authorList>
    </citation>
    <scope>NUCLEOTIDE SEQUENCE [LARGE SCALE GENOMIC DNA]</scope>
    <source>
        <strain evidence="2 3">LEOWEIH-7C</strain>
    </source>
</reference>
<dbReference type="EMBL" id="JAVNWW010000002">
    <property type="protein sequence ID" value="MDU0808739.1"/>
    <property type="molecule type" value="Genomic_DNA"/>
</dbReference>
<dbReference type="RefSeq" id="WP_315574804.1">
    <property type="nucleotide sequence ID" value="NZ_JARDXH010000001.1"/>
</dbReference>
<accession>A0ABU3TSA3</accession>
<sequence length="109" mass="12316">MRFYIIILLLACWACSDSKPSNRLPENQMAEILADIHLDEGKISALNIVSADTSVILYNQLERATLKRHGVDSTSFAKSFASYVQEPQDFIDLYKRVNAALAKKQLLKK</sequence>